<gene>
    <name evidence="2" type="ORF">mPipKuh1_008021</name>
</gene>
<name>A0A7J7WDP7_PIPKU</name>
<reference evidence="2 3" key="1">
    <citation type="journal article" date="2020" name="Nature">
        <title>Six reference-quality genomes reveal evolution of bat adaptations.</title>
        <authorList>
            <person name="Jebb D."/>
            <person name="Huang Z."/>
            <person name="Pippel M."/>
            <person name="Hughes G.M."/>
            <person name="Lavrichenko K."/>
            <person name="Devanna P."/>
            <person name="Winkler S."/>
            <person name="Jermiin L.S."/>
            <person name="Skirmuntt E.C."/>
            <person name="Katzourakis A."/>
            <person name="Burkitt-Gray L."/>
            <person name="Ray D.A."/>
            <person name="Sullivan K.A.M."/>
            <person name="Roscito J.G."/>
            <person name="Kirilenko B.M."/>
            <person name="Davalos L.M."/>
            <person name="Corthals A.P."/>
            <person name="Power M.L."/>
            <person name="Jones G."/>
            <person name="Ransome R.D."/>
            <person name="Dechmann D.K.N."/>
            <person name="Locatelli A.G."/>
            <person name="Puechmaille S.J."/>
            <person name="Fedrigo O."/>
            <person name="Jarvis E.D."/>
            <person name="Hiller M."/>
            <person name="Vernes S.C."/>
            <person name="Myers E.W."/>
            <person name="Teeling E.C."/>
        </authorList>
    </citation>
    <scope>NUCLEOTIDE SEQUENCE [LARGE SCALE GENOMIC DNA]</scope>
    <source>
        <strain evidence="2">MPipKuh1</strain>
        <tissue evidence="2">Flight muscle</tissue>
    </source>
</reference>
<feature type="signal peptide" evidence="1">
    <location>
        <begin position="1"/>
        <end position="15"/>
    </location>
</feature>
<keyword evidence="1" id="KW-0732">Signal</keyword>
<comment type="caution">
    <text evidence="2">The sequence shown here is derived from an EMBL/GenBank/DDBJ whole genome shotgun (WGS) entry which is preliminary data.</text>
</comment>
<dbReference type="EMBL" id="JACAGB010000011">
    <property type="protein sequence ID" value="KAF6335338.1"/>
    <property type="molecule type" value="Genomic_DNA"/>
</dbReference>
<dbReference type="Proteomes" id="UP000558488">
    <property type="component" value="Unassembled WGS sequence"/>
</dbReference>
<protein>
    <submittedName>
        <fullName evidence="2">Uncharacterized protein</fullName>
    </submittedName>
</protein>
<feature type="chain" id="PRO_5029826471" evidence="1">
    <location>
        <begin position="16"/>
        <end position="125"/>
    </location>
</feature>
<sequence length="125" mass="13959">MLLLTLLIFSHCSFHHPCFFTSHSPFASFSFNKYFLRTYTRPVSCAMEKTLSGTDDLAILKMISYQASSNFLKWGPDHGPSEIWRAGLYELLIPTVTPRLRSLPKKPGGPDQTPLLAACGPRAVV</sequence>
<proteinExistence type="predicted"/>
<evidence type="ECO:0000313" key="3">
    <source>
        <dbReference type="Proteomes" id="UP000558488"/>
    </source>
</evidence>
<organism evidence="2 3">
    <name type="scientific">Pipistrellus kuhlii</name>
    <name type="common">Kuhl's pipistrelle</name>
    <dbReference type="NCBI Taxonomy" id="59472"/>
    <lineage>
        <taxon>Eukaryota</taxon>
        <taxon>Metazoa</taxon>
        <taxon>Chordata</taxon>
        <taxon>Craniata</taxon>
        <taxon>Vertebrata</taxon>
        <taxon>Euteleostomi</taxon>
        <taxon>Mammalia</taxon>
        <taxon>Eutheria</taxon>
        <taxon>Laurasiatheria</taxon>
        <taxon>Chiroptera</taxon>
        <taxon>Yangochiroptera</taxon>
        <taxon>Vespertilionidae</taxon>
        <taxon>Pipistrellus</taxon>
    </lineage>
</organism>
<accession>A0A7J7WDP7</accession>
<dbReference type="AlphaFoldDB" id="A0A7J7WDP7"/>
<evidence type="ECO:0000256" key="1">
    <source>
        <dbReference type="SAM" id="SignalP"/>
    </source>
</evidence>
<evidence type="ECO:0000313" key="2">
    <source>
        <dbReference type="EMBL" id="KAF6335338.1"/>
    </source>
</evidence>
<keyword evidence="3" id="KW-1185">Reference proteome</keyword>